<dbReference type="EMBL" id="CP082214">
    <property type="protein sequence ID" value="WDM71610.1"/>
    <property type="molecule type" value="Genomic_DNA"/>
</dbReference>
<proteinExistence type="predicted"/>
<dbReference type="OrthoDB" id="8753964at2"/>
<evidence type="ECO:0000313" key="2">
    <source>
        <dbReference type="EMBL" id="PPU74230.1"/>
    </source>
</evidence>
<keyword evidence="5" id="KW-1185">Reference proteome</keyword>
<protein>
    <submittedName>
        <fullName evidence="3">Ribonuclease E inhibitor RraB</fullName>
    </submittedName>
</protein>
<feature type="domain" description="Regulator of ribonuclease activity B" evidence="1">
    <location>
        <begin position="11"/>
        <end position="109"/>
    </location>
</feature>
<reference evidence="3 5" key="2">
    <citation type="submission" date="2021-08" db="EMBL/GenBank/DDBJ databases">
        <title>Genome sequences of Xanthomonas cucurbitae isolates from 5 Midwestern US states.</title>
        <authorList>
            <person name="Hind S.R."/>
        </authorList>
    </citation>
    <scope>NUCLEOTIDE SEQUENCE [LARGE SCALE GENOMIC DNA]</scope>
    <source>
        <strain evidence="3 5">OH_261</strain>
    </source>
</reference>
<name>A0A2S7DK92_9XANT</name>
<dbReference type="Proteomes" id="UP000239561">
    <property type="component" value="Unassembled WGS sequence"/>
</dbReference>
<dbReference type="InterPro" id="IPR036701">
    <property type="entry name" value="RraB-like_sf"/>
</dbReference>
<dbReference type="RefSeq" id="WP_104604766.1">
    <property type="nucleotide sequence ID" value="NZ_CP033326.1"/>
</dbReference>
<dbReference type="Gene3D" id="3.30.70.970">
    <property type="entry name" value="RraB-like"/>
    <property type="match status" value="1"/>
</dbReference>
<dbReference type="InterPro" id="IPR009671">
    <property type="entry name" value="RraB_dom"/>
</dbReference>
<accession>A0A2S7DK92</accession>
<evidence type="ECO:0000313" key="5">
    <source>
        <dbReference type="Proteomes" id="UP001214201"/>
    </source>
</evidence>
<dbReference type="Pfam" id="PF06877">
    <property type="entry name" value="RraB"/>
    <property type="match status" value="1"/>
</dbReference>
<dbReference type="Proteomes" id="UP001214201">
    <property type="component" value="Chromosome"/>
</dbReference>
<evidence type="ECO:0000259" key="1">
    <source>
        <dbReference type="Pfam" id="PF06877"/>
    </source>
</evidence>
<dbReference type="SUPFAM" id="SSF89946">
    <property type="entry name" value="Hypothetical protein VC0424"/>
    <property type="match status" value="1"/>
</dbReference>
<organism evidence="2 4">
    <name type="scientific">Xanthomonas cucurbitae</name>
    <dbReference type="NCBI Taxonomy" id="56453"/>
    <lineage>
        <taxon>Bacteria</taxon>
        <taxon>Pseudomonadati</taxon>
        <taxon>Pseudomonadota</taxon>
        <taxon>Gammaproteobacteria</taxon>
        <taxon>Lysobacterales</taxon>
        <taxon>Lysobacteraceae</taxon>
        <taxon>Xanthomonas</taxon>
    </lineage>
</organism>
<reference evidence="2 4" key="1">
    <citation type="submission" date="2016-08" db="EMBL/GenBank/DDBJ databases">
        <authorList>
            <person name="Seilhamer J.J."/>
        </authorList>
    </citation>
    <scope>NUCLEOTIDE SEQUENCE [LARGE SCALE GENOMIC DNA]</scope>
    <source>
        <strain evidence="2 4">CFBP2542</strain>
    </source>
</reference>
<sequence length="113" mass="12888">MQRDLTLHPKDDNGDTLWHIAQQGVDLSRTREIAFSVVFPTKEAALEFSVAMLRCEQKVCCRYYPENTAFPMDVTVYPTMVATYKAIVAFEEELALQAMPLGGYNDGWEFSEQ</sequence>
<evidence type="ECO:0000313" key="4">
    <source>
        <dbReference type="Proteomes" id="UP000239561"/>
    </source>
</evidence>
<gene>
    <name evidence="3" type="ORF">K6978_20235</name>
    <name evidence="2" type="ORF">XcuCFBP2542_15770</name>
</gene>
<evidence type="ECO:0000313" key="3">
    <source>
        <dbReference type="EMBL" id="WDM71610.1"/>
    </source>
</evidence>
<dbReference type="AlphaFoldDB" id="A0A2S7DK92"/>
<dbReference type="EMBL" id="MDED01000037">
    <property type="protein sequence ID" value="PPU74230.1"/>
    <property type="molecule type" value="Genomic_DNA"/>
</dbReference>